<name>A0ABQ5R6T8_9ACTN</name>
<evidence type="ECO:0000313" key="1">
    <source>
        <dbReference type="EMBL" id="GLI02276.1"/>
    </source>
</evidence>
<organism evidence="1 2">
    <name type="scientific">Phytohabitans aurantiacus</name>
    <dbReference type="NCBI Taxonomy" id="3016789"/>
    <lineage>
        <taxon>Bacteria</taxon>
        <taxon>Bacillati</taxon>
        <taxon>Actinomycetota</taxon>
        <taxon>Actinomycetes</taxon>
        <taxon>Micromonosporales</taxon>
        <taxon>Micromonosporaceae</taxon>
    </lineage>
</organism>
<dbReference type="Proteomes" id="UP001144280">
    <property type="component" value="Unassembled WGS sequence"/>
</dbReference>
<reference evidence="1" key="1">
    <citation type="submission" date="2022-12" db="EMBL/GenBank/DDBJ databases">
        <title>New Phytohabitans aurantiacus sp. RD004123 nov., an actinomycete isolated from soil.</title>
        <authorList>
            <person name="Triningsih D.W."/>
            <person name="Harunari E."/>
            <person name="Igarashi Y."/>
        </authorList>
    </citation>
    <scope>NUCLEOTIDE SEQUENCE</scope>
    <source>
        <strain evidence="1">RD004123</strain>
    </source>
</reference>
<dbReference type="RefSeq" id="WP_281903768.1">
    <property type="nucleotide sequence ID" value="NZ_BSDI01000057.1"/>
</dbReference>
<keyword evidence="2" id="KW-1185">Reference proteome</keyword>
<accession>A0ABQ5R6T8</accession>
<protein>
    <recommendedName>
        <fullName evidence="3">C-type lysozyme inhibitor domain-containing protein</fullName>
    </recommendedName>
</protein>
<sequence length="128" mass="12994">MDAEGEAAGATVCTATSVAVARIWAAVALVLGAAACGPHETDTAPTQSVVLVFDTKTCRNSGTVQALGVVWELVDAVPIAWRKTGEQAGSLSAVEGRNATFTAGDGTVLRVTNGPHEQECVGWDDPGG</sequence>
<gene>
    <name evidence="1" type="ORF">Pa4123_75540</name>
</gene>
<evidence type="ECO:0008006" key="3">
    <source>
        <dbReference type="Google" id="ProtNLM"/>
    </source>
</evidence>
<comment type="caution">
    <text evidence="1">The sequence shown here is derived from an EMBL/GenBank/DDBJ whole genome shotgun (WGS) entry which is preliminary data.</text>
</comment>
<evidence type="ECO:0000313" key="2">
    <source>
        <dbReference type="Proteomes" id="UP001144280"/>
    </source>
</evidence>
<proteinExistence type="predicted"/>
<dbReference type="EMBL" id="BSDI01000057">
    <property type="protein sequence ID" value="GLI02276.1"/>
    <property type="molecule type" value="Genomic_DNA"/>
</dbReference>